<comment type="caution">
    <text evidence="1">The sequence shown here is derived from an EMBL/GenBank/DDBJ whole genome shotgun (WGS) entry which is preliminary data.</text>
</comment>
<reference evidence="2" key="1">
    <citation type="submission" date="2017-06" db="EMBL/GenBank/DDBJ databases">
        <title>Genome analysis of Fimbriiglobus ruber SP5, the first member of the order Planctomycetales with confirmed chitinolytic capability.</title>
        <authorList>
            <person name="Ravin N.V."/>
            <person name="Rakitin A.L."/>
            <person name="Ivanova A.A."/>
            <person name="Beletsky A.V."/>
            <person name="Kulichevskaya I.S."/>
            <person name="Mardanov A.V."/>
            <person name="Dedysh S.N."/>
        </authorList>
    </citation>
    <scope>NUCLEOTIDE SEQUENCE [LARGE SCALE GENOMIC DNA]</scope>
    <source>
        <strain evidence="2">SP5</strain>
    </source>
</reference>
<accession>A0A225DHS8</accession>
<organism evidence="1 2">
    <name type="scientific">Fimbriiglobus ruber</name>
    <dbReference type="NCBI Taxonomy" id="1908690"/>
    <lineage>
        <taxon>Bacteria</taxon>
        <taxon>Pseudomonadati</taxon>
        <taxon>Planctomycetota</taxon>
        <taxon>Planctomycetia</taxon>
        <taxon>Gemmatales</taxon>
        <taxon>Gemmataceae</taxon>
        <taxon>Fimbriiglobus</taxon>
    </lineage>
</organism>
<keyword evidence="2" id="KW-1185">Reference proteome</keyword>
<dbReference type="RefSeq" id="WP_193619437.1">
    <property type="nucleotide sequence ID" value="NZ_NIDE01000007.1"/>
</dbReference>
<evidence type="ECO:0000313" key="2">
    <source>
        <dbReference type="Proteomes" id="UP000214646"/>
    </source>
</evidence>
<evidence type="ECO:0008006" key="3">
    <source>
        <dbReference type="Google" id="ProtNLM"/>
    </source>
</evidence>
<dbReference type="EMBL" id="NIDE01000007">
    <property type="protein sequence ID" value="OWK41002.1"/>
    <property type="molecule type" value="Genomic_DNA"/>
</dbReference>
<evidence type="ECO:0000313" key="1">
    <source>
        <dbReference type="EMBL" id="OWK41002.1"/>
    </source>
</evidence>
<dbReference type="Proteomes" id="UP000214646">
    <property type="component" value="Unassembled WGS sequence"/>
</dbReference>
<name>A0A225DHS8_9BACT</name>
<sequence>MTIEEQLQRIETLLVALVDRQAVKDWYSTDEFARMVGKAEFTVREWCRLGRIRAEKRRSGRGAFAAWVVSHHESLRYQREGLLPPVGHRRVTDSR</sequence>
<gene>
    <name evidence="1" type="ORF">FRUB_04894</name>
</gene>
<protein>
    <recommendedName>
        <fullName evidence="3">Helix-turn-helix domain-containing protein</fullName>
    </recommendedName>
</protein>
<dbReference type="AlphaFoldDB" id="A0A225DHS8"/>
<proteinExistence type="predicted"/>